<sequence>MKNSTNLRRKNSFREQTFKRDALYKKSLFFVIFFLQKEAPYFSTYFTCLKKTRNNHNHLQVFCVVPKTCFV</sequence>
<evidence type="ECO:0000313" key="2">
    <source>
        <dbReference type="Proteomes" id="UP000260363"/>
    </source>
</evidence>
<dbReference type="AlphaFoldDB" id="A0A0C5WV42"/>
<proteinExistence type="predicted"/>
<reference evidence="1 2" key="1">
    <citation type="submission" date="2014-02" db="EMBL/GenBank/DDBJ databases">
        <authorList>
            <person name="Chen C."/>
            <person name="Conrad T.A."/>
            <person name="Zhou Z."/>
            <person name="Lai Z."/>
            <person name="Zhong G."/>
        </authorList>
    </citation>
    <scope>NUCLEOTIDE SEQUENCE [LARGE SCALE GENOMIC DNA]</scope>
    <source>
        <strain evidence="1 2">Nigg3-28</strain>
    </source>
</reference>
<protein>
    <submittedName>
        <fullName evidence="1">Uncharacterized protein</fullName>
    </submittedName>
</protein>
<accession>A0A0C5WV42</accession>
<gene>
    <name evidence="1" type="ORF">BD36_01155</name>
</gene>
<organism evidence="1 2">
    <name type="scientific">Chlamydia muridarum</name>
    <dbReference type="NCBI Taxonomy" id="83560"/>
    <lineage>
        <taxon>Bacteria</taxon>
        <taxon>Pseudomonadati</taxon>
        <taxon>Chlamydiota</taxon>
        <taxon>Chlamydiia</taxon>
        <taxon>Chlamydiales</taxon>
        <taxon>Chlamydiaceae</taxon>
        <taxon>Chlamydia/Chlamydophila group</taxon>
        <taxon>Chlamydia</taxon>
    </lineage>
</organism>
<evidence type="ECO:0000313" key="1">
    <source>
        <dbReference type="EMBL" id="AJR10304.1"/>
    </source>
</evidence>
<dbReference type="Proteomes" id="UP000260363">
    <property type="component" value="Chromosome"/>
</dbReference>
<dbReference type="EMBL" id="CP007217">
    <property type="protein sequence ID" value="AJR10304.1"/>
    <property type="molecule type" value="Genomic_DNA"/>
</dbReference>
<name>A0A0C5WV42_CHLMR</name>